<organism evidence="1 2">
    <name type="scientific">Macrolepiota fuliginosa MF-IS2</name>
    <dbReference type="NCBI Taxonomy" id="1400762"/>
    <lineage>
        <taxon>Eukaryota</taxon>
        <taxon>Fungi</taxon>
        <taxon>Dikarya</taxon>
        <taxon>Basidiomycota</taxon>
        <taxon>Agaricomycotina</taxon>
        <taxon>Agaricomycetes</taxon>
        <taxon>Agaricomycetidae</taxon>
        <taxon>Agaricales</taxon>
        <taxon>Agaricineae</taxon>
        <taxon>Agaricaceae</taxon>
        <taxon>Macrolepiota</taxon>
    </lineage>
</organism>
<dbReference type="Proteomes" id="UP000807342">
    <property type="component" value="Unassembled WGS sequence"/>
</dbReference>
<sequence>MSPIQQMVKNNSRDNVFLGTSSLIEHLGPITCCKYMSCSYRATTLHSDTPLNNTTTYLIIVE</sequence>
<proteinExistence type="predicted"/>
<keyword evidence="2" id="KW-1185">Reference proteome</keyword>
<protein>
    <submittedName>
        <fullName evidence="1">Uncharacterized protein</fullName>
    </submittedName>
</protein>
<evidence type="ECO:0000313" key="1">
    <source>
        <dbReference type="EMBL" id="KAF9441696.1"/>
    </source>
</evidence>
<reference evidence="1" key="1">
    <citation type="submission" date="2020-11" db="EMBL/GenBank/DDBJ databases">
        <authorList>
            <consortium name="DOE Joint Genome Institute"/>
            <person name="Ahrendt S."/>
            <person name="Riley R."/>
            <person name="Andreopoulos W."/>
            <person name="Labutti K."/>
            <person name="Pangilinan J."/>
            <person name="Ruiz-Duenas F.J."/>
            <person name="Barrasa J.M."/>
            <person name="Sanchez-Garcia M."/>
            <person name="Camarero S."/>
            <person name="Miyauchi S."/>
            <person name="Serrano A."/>
            <person name="Linde D."/>
            <person name="Babiker R."/>
            <person name="Drula E."/>
            <person name="Ayuso-Fernandez I."/>
            <person name="Pacheco R."/>
            <person name="Padilla G."/>
            <person name="Ferreira P."/>
            <person name="Barriuso J."/>
            <person name="Kellner H."/>
            <person name="Castanera R."/>
            <person name="Alfaro M."/>
            <person name="Ramirez L."/>
            <person name="Pisabarro A.G."/>
            <person name="Kuo A."/>
            <person name="Tritt A."/>
            <person name="Lipzen A."/>
            <person name="He G."/>
            <person name="Yan M."/>
            <person name="Ng V."/>
            <person name="Cullen D."/>
            <person name="Martin F."/>
            <person name="Rosso M.-N."/>
            <person name="Henrissat B."/>
            <person name="Hibbett D."/>
            <person name="Martinez A.T."/>
            <person name="Grigoriev I.V."/>
        </authorList>
    </citation>
    <scope>NUCLEOTIDE SEQUENCE</scope>
    <source>
        <strain evidence="1">MF-IS2</strain>
    </source>
</reference>
<dbReference type="AlphaFoldDB" id="A0A9P6BVE3"/>
<dbReference type="EMBL" id="MU151815">
    <property type="protein sequence ID" value="KAF9441696.1"/>
    <property type="molecule type" value="Genomic_DNA"/>
</dbReference>
<evidence type="ECO:0000313" key="2">
    <source>
        <dbReference type="Proteomes" id="UP000807342"/>
    </source>
</evidence>
<name>A0A9P6BVE3_9AGAR</name>
<feature type="non-terminal residue" evidence="1">
    <location>
        <position position="62"/>
    </location>
</feature>
<gene>
    <name evidence="1" type="ORF">P691DRAFT_812192</name>
</gene>
<accession>A0A9P6BVE3</accession>
<comment type="caution">
    <text evidence="1">The sequence shown here is derived from an EMBL/GenBank/DDBJ whole genome shotgun (WGS) entry which is preliminary data.</text>
</comment>